<dbReference type="PROSITE" id="PS51186">
    <property type="entry name" value="GNAT"/>
    <property type="match status" value="1"/>
</dbReference>
<accession>A0AA93BXX7</accession>
<dbReference type="PANTHER" id="PTHR43420:SF12">
    <property type="entry name" value="N-ACETYLTRANSFERASE DOMAIN-CONTAINING PROTEIN"/>
    <property type="match status" value="1"/>
</dbReference>
<reference evidence="4 5" key="1">
    <citation type="submission" date="2018-09" db="EMBL/GenBank/DDBJ databases">
        <title>Draft genome of a novel serratia sp. strain with antifungal activity.</title>
        <authorList>
            <person name="Dichmann S.I."/>
            <person name="Park B.P."/>
            <person name="Pathiraja D."/>
            <person name="Choi I.-G."/>
            <person name="Stougaard P."/>
            <person name="Hennessy R.C."/>
        </authorList>
    </citation>
    <scope>NUCLEOTIDE SEQUENCE [LARGE SCALE GENOMIC DNA]</scope>
    <source>
        <strain evidence="4 5">S40</strain>
    </source>
</reference>
<dbReference type="EMBL" id="QYYG01000001">
    <property type="protein sequence ID" value="RJF58503.1"/>
    <property type="molecule type" value="Genomic_DNA"/>
</dbReference>
<comment type="caution">
    <text evidence="4">The sequence shown here is derived from an EMBL/GenBank/DDBJ whole genome shotgun (WGS) entry which is preliminary data.</text>
</comment>
<dbReference type="GO" id="GO:0016747">
    <property type="term" value="F:acyltransferase activity, transferring groups other than amino-acyl groups"/>
    <property type="evidence" value="ECO:0007669"/>
    <property type="project" value="InterPro"/>
</dbReference>
<keyword evidence="2" id="KW-0012">Acyltransferase</keyword>
<gene>
    <name evidence="4" type="ORF">D4100_07050</name>
</gene>
<protein>
    <submittedName>
        <fullName evidence="4">GNAT family N-acetyltransferase</fullName>
    </submittedName>
</protein>
<dbReference type="CDD" id="cd04301">
    <property type="entry name" value="NAT_SF"/>
    <property type="match status" value="1"/>
</dbReference>
<feature type="domain" description="N-acetyltransferase" evidence="3">
    <location>
        <begin position="2"/>
        <end position="206"/>
    </location>
</feature>
<dbReference type="AlphaFoldDB" id="A0AA93BXX7"/>
<evidence type="ECO:0000256" key="2">
    <source>
        <dbReference type="ARBA" id="ARBA00023315"/>
    </source>
</evidence>
<evidence type="ECO:0000313" key="4">
    <source>
        <dbReference type="EMBL" id="RJF58503.1"/>
    </source>
</evidence>
<proteinExistence type="predicted"/>
<dbReference type="PANTHER" id="PTHR43420">
    <property type="entry name" value="ACETYLTRANSFERASE"/>
    <property type="match status" value="1"/>
</dbReference>
<dbReference type="RefSeq" id="WP_119803752.1">
    <property type="nucleotide sequence ID" value="NZ_QYYG01000001.1"/>
</dbReference>
<dbReference type="Proteomes" id="UP000284338">
    <property type="component" value="Unassembled WGS sequence"/>
</dbReference>
<evidence type="ECO:0000259" key="3">
    <source>
        <dbReference type="PROSITE" id="PS51186"/>
    </source>
</evidence>
<name>A0AA93BXX7_9GAMM</name>
<dbReference type="InterPro" id="IPR000182">
    <property type="entry name" value="GNAT_dom"/>
</dbReference>
<dbReference type="InterPro" id="IPR050680">
    <property type="entry name" value="YpeA/RimI_acetyltransf"/>
</dbReference>
<evidence type="ECO:0000256" key="1">
    <source>
        <dbReference type="ARBA" id="ARBA00022679"/>
    </source>
</evidence>
<keyword evidence="1" id="KW-0808">Transferase</keyword>
<organism evidence="4 5">
    <name type="scientific">Serratia inhibens</name>
    <dbReference type="NCBI Taxonomy" id="2338073"/>
    <lineage>
        <taxon>Bacteria</taxon>
        <taxon>Pseudomonadati</taxon>
        <taxon>Pseudomonadota</taxon>
        <taxon>Gammaproteobacteria</taxon>
        <taxon>Enterobacterales</taxon>
        <taxon>Yersiniaceae</taxon>
        <taxon>Serratia</taxon>
    </lineage>
</organism>
<keyword evidence="5" id="KW-1185">Reference proteome</keyword>
<dbReference type="InterPro" id="IPR016181">
    <property type="entry name" value="Acyl_CoA_acyltransferase"/>
</dbReference>
<evidence type="ECO:0000313" key="5">
    <source>
        <dbReference type="Proteomes" id="UP000284338"/>
    </source>
</evidence>
<dbReference type="Gene3D" id="3.40.630.30">
    <property type="match status" value="1"/>
</dbReference>
<sequence length="209" mass="24468">MLDVEPYRESCRLQTAALIYSAFSDKFRRPSGLSARQQWRLFYRLWNWKQRDSQEHNFVVRRSGKIVAAFGLTFADSSGNAVLRGRSLPIMRLCRCYGLWNFWRMYLQIAVLQHVPAADEVYLSYLAVDETQRGKGVGKMLLQWIDEYAVARRPNLRLCLHVSQQNVGAQHLYRQCGFRSGQPKQYLSLWLLFRQASWLVMEKNLGVGR</sequence>
<dbReference type="Pfam" id="PF00583">
    <property type="entry name" value="Acetyltransf_1"/>
    <property type="match status" value="1"/>
</dbReference>
<dbReference type="SUPFAM" id="SSF55729">
    <property type="entry name" value="Acyl-CoA N-acyltransferases (Nat)"/>
    <property type="match status" value="1"/>
</dbReference>